<dbReference type="Pfam" id="PF08663">
    <property type="entry name" value="HalX"/>
    <property type="match status" value="1"/>
</dbReference>
<dbReference type="eggNOG" id="arCOG02599">
    <property type="taxonomic scope" value="Archaea"/>
</dbReference>
<dbReference type="InterPro" id="IPR039420">
    <property type="entry name" value="WalR-like"/>
</dbReference>
<evidence type="ECO:0000256" key="2">
    <source>
        <dbReference type="ARBA" id="ARBA00023012"/>
    </source>
</evidence>
<dbReference type="RefSeq" id="WP_021056498.1">
    <property type="nucleotide sequence ID" value="NZ_KE356561.1"/>
</dbReference>
<protein>
    <submittedName>
        <fullName evidence="8">HoxA-like transcriptional regulator</fullName>
    </submittedName>
</protein>
<evidence type="ECO:0000256" key="1">
    <source>
        <dbReference type="ARBA" id="ARBA00022553"/>
    </source>
</evidence>
<dbReference type="PANTHER" id="PTHR48111:SF1">
    <property type="entry name" value="TWO-COMPONENT RESPONSE REGULATOR ORR33"/>
    <property type="match status" value="1"/>
</dbReference>
<evidence type="ECO:0000256" key="3">
    <source>
        <dbReference type="ARBA" id="ARBA00023015"/>
    </source>
</evidence>
<dbReference type="GO" id="GO:0005829">
    <property type="term" value="C:cytosol"/>
    <property type="evidence" value="ECO:0007669"/>
    <property type="project" value="TreeGrafter"/>
</dbReference>
<dbReference type="InterPro" id="IPR013971">
    <property type="entry name" value="HalX_domain"/>
</dbReference>
<dbReference type="GO" id="GO:0000976">
    <property type="term" value="F:transcription cis-regulatory region binding"/>
    <property type="evidence" value="ECO:0007669"/>
    <property type="project" value="TreeGrafter"/>
</dbReference>
<dbReference type="SMART" id="SM00448">
    <property type="entry name" value="REC"/>
    <property type="match status" value="1"/>
</dbReference>
<dbReference type="GO" id="GO:0006355">
    <property type="term" value="P:regulation of DNA-templated transcription"/>
    <property type="evidence" value="ECO:0007669"/>
    <property type="project" value="TreeGrafter"/>
</dbReference>
<name>U1PX61_9EURY</name>
<dbReference type="Pfam" id="PF00072">
    <property type="entry name" value="Response_reg"/>
    <property type="match status" value="1"/>
</dbReference>
<dbReference type="Proteomes" id="UP000030710">
    <property type="component" value="Unassembled WGS sequence"/>
</dbReference>
<evidence type="ECO:0000256" key="6">
    <source>
        <dbReference type="PROSITE-ProRule" id="PRU00169"/>
    </source>
</evidence>
<dbReference type="STRING" id="1238425.J07HQW2_03522"/>
<feature type="domain" description="Response regulatory" evidence="7">
    <location>
        <begin position="11"/>
        <end position="120"/>
    </location>
</feature>
<evidence type="ECO:0000313" key="9">
    <source>
        <dbReference type="Proteomes" id="UP000030710"/>
    </source>
</evidence>
<proteinExistence type="predicted"/>
<keyword evidence="5" id="KW-0804">Transcription</keyword>
<reference evidence="8 9" key="1">
    <citation type="journal article" date="2013" name="PLoS ONE">
        <title>Assembly-driven community genomics of a hypersaline microbial ecosystem.</title>
        <authorList>
            <person name="Podell S."/>
            <person name="Ugalde J.A."/>
            <person name="Narasingarao P."/>
            <person name="Banfield J.F."/>
            <person name="Heidelberg K.B."/>
            <person name="Allen E.E."/>
        </authorList>
    </citation>
    <scope>NUCLEOTIDE SEQUENCE [LARGE SCALE GENOMIC DNA]</scope>
    <source>
        <strain evidence="9">J07HQW2</strain>
    </source>
</reference>
<dbReference type="EMBL" id="KE356561">
    <property type="protein sequence ID" value="ERG97036.1"/>
    <property type="molecule type" value="Genomic_DNA"/>
</dbReference>
<dbReference type="SUPFAM" id="SSF52172">
    <property type="entry name" value="CheY-like"/>
    <property type="match status" value="1"/>
</dbReference>
<dbReference type="PANTHER" id="PTHR48111">
    <property type="entry name" value="REGULATOR OF RPOS"/>
    <property type="match status" value="1"/>
</dbReference>
<dbReference type="AlphaFoldDB" id="U1PX61"/>
<evidence type="ECO:0000259" key="7">
    <source>
        <dbReference type="PROSITE" id="PS50110"/>
    </source>
</evidence>
<keyword evidence="1 6" id="KW-0597">Phosphoprotein</keyword>
<accession>U1PX61</accession>
<dbReference type="InterPro" id="IPR001789">
    <property type="entry name" value="Sig_transdc_resp-reg_receiver"/>
</dbReference>
<sequence length="188" mass="21825">MTRVSVEKEQHVLIAEHNSELADLFATWLSPTYHVDTACEFEEATQKVNSSIDVVLLDRQISRYSEAKMLQKIRYDQYRIQSAVITAIEPDFNIAETGFDDYIVKPISCRTLIEFTSALITRGEYTKLTNNLYQLSKKKALLEEQNSQRELRNSNEYEQIVNRLKSIQEHADMTVEEINHKKAFSELS</sequence>
<evidence type="ECO:0000256" key="4">
    <source>
        <dbReference type="ARBA" id="ARBA00023125"/>
    </source>
</evidence>
<dbReference type="HOGENOM" id="CLU_114810_0_0_2"/>
<gene>
    <name evidence="8" type="ORF">J07HQW2_03522</name>
</gene>
<dbReference type="PROSITE" id="PS50110">
    <property type="entry name" value="RESPONSE_REGULATORY"/>
    <property type="match status" value="1"/>
</dbReference>
<dbReference type="Gene3D" id="3.40.50.2300">
    <property type="match status" value="1"/>
</dbReference>
<organism evidence="8 9">
    <name type="scientific">Haloquadratum walsbyi J07HQW2</name>
    <dbReference type="NCBI Taxonomy" id="1238425"/>
    <lineage>
        <taxon>Archaea</taxon>
        <taxon>Methanobacteriati</taxon>
        <taxon>Methanobacteriota</taxon>
        <taxon>Stenosarchaea group</taxon>
        <taxon>Halobacteria</taxon>
        <taxon>Halobacteriales</taxon>
        <taxon>Haloferacaceae</taxon>
        <taxon>Haloquadratum</taxon>
    </lineage>
</organism>
<keyword evidence="3" id="KW-0805">Transcription regulation</keyword>
<evidence type="ECO:0000313" key="8">
    <source>
        <dbReference type="EMBL" id="ERG97036.1"/>
    </source>
</evidence>
<dbReference type="CDD" id="cd00156">
    <property type="entry name" value="REC"/>
    <property type="match status" value="1"/>
</dbReference>
<dbReference type="GO" id="GO:0032993">
    <property type="term" value="C:protein-DNA complex"/>
    <property type="evidence" value="ECO:0007669"/>
    <property type="project" value="TreeGrafter"/>
</dbReference>
<dbReference type="InterPro" id="IPR011006">
    <property type="entry name" value="CheY-like_superfamily"/>
</dbReference>
<keyword evidence="2" id="KW-0902">Two-component regulatory system</keyword>
<feature type="modified residue" description="4-aspartylphosphate" evidence="6">
    <location>
        <position position="58"/>
    </location>
</feature>
<dbReference type="GO" id="GO:0000156">
    <property type="term" value="F:phosphorelay response regulator activity"/>
    <property type="evidence" value="ECO:0007669"/>
    <property type="project" value="TreeGrafter"/>
</dbReference>
<evidence type="ECO:0000256" key="5">
    <source>
        <dbReference type="ARBA" id="ARBA00023163"/>
    </source>
</evidence>
<keyword evidence="4" id="KW-0238">DNA-binding</keyword>